<evidence type="ECO:0000256" key="6">
    <source>
        <dbReference type="ARBA" id="ARBA00023242"/>
    </source>
</evidence>
<evidence type="ECO:0000256" key="4">
    <source>
        <dbReference type="ARBA" id="ARBA00023125"/>
    </source>
</evidence>
<evidence type="ECO:0000313" key="9">
    <source>
        <dbReference type="EMBL" id="KAF9966456.1"/>
    </source>
</evidence>
<keyword evidence="10" id="KW-1185">Reference proteome</keyword>
<keyword evidence="5" id="KW-0804">Transcription</keyword>
<evidence type="ECO:0000256" key="3">
    <source>
        <dbReference type="ARBA" id="ARBA00023015"/>
    </source>
</evidence>
<keyword evidence="3" id="KW-0805">Transcription regulation</keyword>
<dbReference type="PROSITE" id="PS51257">
    <property type="entry name" value="PROKAR_LIPOPROTEIN"/>
    <property type="match status" value="1"/>
</dbReference>
<dbReference type="Proteomes" id="UP000738359">
    <property type="component" value="Unassembled WGS sequence"/>
</dbReference>
<dbReference type="InterPro" id="IPR051615">
    <property type="entry name" value="Transcr_Regulatory_Elem"/>
</dbReference>
<feature type="domain" description="Xylanolytic transcriptional activator regulatory" evidence="8">
    <location>
        <begin position="46"/>
        <end position="187"/>
    </location>
</feature>
<dbReference type="OrthoDB" id="2417433at2759"/>
<dbReference type="GO" id="GO:0006351">
    <property type="term" value="P:DNA-templated transcription"/>
    <property type="evidence" value="ECO:0007669"/>
    <property type="project" value="InterPro"/>
</dbReference>
<dbReference type="GO" id="GO:0008270">
    <property type="term" value="F:zinc ion binding"/>
    <property type="evidence" value="ECO:0007669"/>
    <property type="project" value="InterPro"/>
</dbReference>
<evidence type="ECO:0000256" key="7">
    <source>
        <dbReference type="SAM" id="MobiDB-lite"/>
    </source>
</evidence>
<dbReference type="GO" id="GO:0003677">
    <property type="term" value="F:DNA binding"/>
    <property type="evidence" value="ECO:0007669"/>
    <property type="project" value="UniProtKB-KW"/>
</dbReference>
<dbReference type="PANTHER" id="PTHR31313:SF81">
    <property type="entry name" value="TY1 ENHANCER ACTIVATOR"/>
    <property type="match status" value="1"/>
</dbReference>
<comment type="caution">
    <text evidence="9">The sequence shown here is derived from an EMBL/GenBank/DDBJ whole genome shotgun (WGS) entry which is preliminary data.</text>
</comment>
<dbReference type="EMBL" id="JAAAHY010000155">
    <property type="protein sequence ID" value="KAF9966456.1"/>
    <property type="molecule type" value="Genomic_DNA"/>
</dbReference>
<feature type="region of interest" description="Disordered" evidence="7">
    <location>
        <begin position="479"/>
        <end position="521"/>
    </location>
</feature>
<dbReference type="AlphaFoldDB" id="A0A9P6M5I2"/>
<keyword evidence="4" id="KW-0238">DNA-binding</keyword>
<keyword evidence="6" id="KW-0539">Nucleus</keyword>
<dbReference type="Pfam" id="PF04082">
    <property type="entry name" value="Fungal_trans"/>
    <property type="match status" value="1"/>
</dbReference>
<sequence>MFIRQTFMREYQQQRPTLHMIMLLNAIFSAACMYSDDPTVKQDATKYFGRAKIIMDEDMGLHRQDRKSDDVGLSVIKNRVWFALYIYDRVSSAVGGRHTALRDDEFSVMDPSDQWIPEVIGEEADEPLFETEKAISCRLLWTVKLSRILGRVLGKMFSIVTETSDSSLARLSVTEVPQLHNTLTSWFMELPKELAYQAYGPTPPPDRPSSHPTALMHMIYYISLIMLHRPYLRPLRTSTIDVTVVKSSRSICNAAAGNVVHILESLMLHGQLQDSSVFTACCLMSAGMVFLHGTTTSAPDTRRSALVGATKAARAGLELIKTYPATETLLASASDILGAQPDFEQDEEEIPDTHKFTDPLAVFAQFPSLSLKSIYDDSKMARSSMEGFEPVPSVRLRHPSLDFCAPLASNSDKDQEATKGGGAWKAQLAHAIAVAATAFGAPDPRQDPPPQTFSQLLGIPETLPLDLDLDLDLSDVTTDQLPAEPLQPPTGKSLKQDCYQPSKRRSSEIMENDEPETPSSCADLYDKFGTRSVSPCANCDAMSHTRQVLRSPCRTCSEGK</sequence>
<evidence type="ECO:0000259" key="8">
    <source>
        <dbReference type="Pfam" id="PF04082"/>
    </source>
</evidence>
<dbReference type="PANTHER" id="PTHR31313">
    <property type="entry name" value="TY1 ENHANCER ACTIVATOR"/>
    <property type="match status" value="1"/>
</dbReference>
<dbReference type="InterPro" id="IPR007219">
    <property type="entry name" value="XnlR_reg_dom"/>
</dbReference>
<dbReference type="CDD" id="cd12148">
    <property type="entry name" value="fungal_TF_MHR"/>
    <property type="match status" value="1"/>
</dbReference>
<evidence type="ECO:0000256" key="2">
    <source>
        <dbReference type="ARBA" id="ARBA00022833"/>
    </source>
</evidence>
<reference evidence="9" key="1">
    <citation type="journal article" date="2020" name="Fungal Divers.">
        <title>Resolving the Mortierellaceae phylogeny through synthesis of multi-gene phylogenetics and phylogenomics.</title>
        <authorList>
            <person name="Vandepol N."/>
            <person name="Liber J."/>
            <person name="Desiro A."/>
            <person name="Na H."/>
            <person name="Kennedy M."/>
            <person name="Barry K."/>
            <person name="Grigoriev I.V."/>
            <person name="Miller A.N."/>
            <person name="O'Donnell K."/>
            <person name="Stajich J.E."/>
            <person name="Bonito G."/>
        </authorList>
    </citation>
    <scope>NUCLEOTIDE SEQUENCE</scope>
    <source>
        <strain evidence="9">CK1249</strain>
    </source>
</reference>
<evidence type="ECO:0000256" key="1">
    <source>
        <dbReference type="ARBA" id="ARBA00022723"/>
    </source>
</evidence>
<protein>
    <recommendedName>
        <fullName evidence="8">Xylanolytic transcriptional activator regulatory domain-containing protein</fullName>
    </recommendedName>
</protein>
<organism evidence="9 10">
    <name type="scientific">Mortierella alpina</name>
    <name type="common">Oleaginous fungus</name>
    <name type="synonym">Mortierella renispora</name>
    <dbReference type="NCBI Taxonomy" id="64518"/>
    <lineage>
        <taxon>Eukaryota</taxon>
        <taxon>Fungi</taxon>
        <taxon>Fungi incertae sedis</taxon>
        <taxon>Mucoromycota</taxon>
        <taxon>Mortierellomycotina</taxon>
        <taxon>Mortierellomycetes</taxon>
        <taxon>Mortierellales</taxon>
        <taxon>Mortierellaceae</taxon>
        <taxon>Mortierella</taxon>
    </lineage>
</organism>
<accession>A0A9P6M5I2</accession>
<gene>
    <name evidence="9" type="ORF">BGZ70_002296</name>
</gene>
<keyword evidence="2" id="KW-0862">Zinc</keyword>
<proteinExistence type="predicted"/>
<evidence type="ECO:0000256" key="5">
    <source>
        <dbReference type="ARBA" id="ARBA00023163"/>
    </source>
</evidence>
<name>A0A9P6M5I2_MORAP</name>
<keyword evidence="1" id="KW-0479">Metal-binding</keyword>
<evidence type="ECO:0000313" key="10">
    <source>
        <dbReference type="Proteomes" id="UP000738359"/>
    </source>
</evidence>